<gene>
    <name evidence="3" type="ORF">DI623_08250</name>
</gene>
<comment type="caution">
    <text evidence="3">The sequence shown here is derived from an EMBL/GenBank/DDBJ whole genome shotgun (WGS) entry which is preliminary data.</text>
</comment>
<name>A0A2W5C3V6_9SPHN</name>
<evidence type="ECO:0000256" key="1">
    <source>
        <dbReference type="SAM" id="SignalP"/>
    </source>
</evidence>
<sequence>MLNGKPGNRKMLIVRRVACAAAVAALPMFAPAAANAAIALTQGGTYTQDFNTLAATGSTGAALPDGWLFAESGTNANASYGVGTGSSNAGNTWSYGATGSSDRAFGLLASGSLVGQIGASFVNAGADAISALQIGFTAEQWRNGGSNVLNTLAFEYSTDATSLTTGSWTAFSPLDVKSIVTATNSGVALDGNAAANRGFVSATIDGLALAGGQTLFIRWSDANDFGADDGLAIDDFSLTPVFATGAVPEPATWAMMIAGFGAVGAAMRRRRNIVAAAA</sequence>
<reference evidence="3 4" key="1">
    <citation type="submission" date="2017-08" db="EMBL/GenBank/DDBJ databases">
        <title>Infants hospitalized years apart are colonized by the same room-sourced microbial strains.</title>
        <authorList>
            <person name="Brooks B."/>
            <person name="Olm M.R."/>
            <person name="Firek B.A."/>
            <person name="Baker R."/>
            <person name="Thomas B.C."/>
            <person name="Morowitz M.J."/>
            <person name="Banfield J.F."/>
        </authorList>
    </citation>
    <scope>NUCLEOTIDE SEQUENCE [LARGE SCALE GENOMIC DNA]</scope>
    <source>
        <strain evidence="3">S2_018_000_R2_101</strain>
    </source>
</reference>
<dbReference type="Pfam" id="PF07589">
    <property type="entry name" value="PEP-CTERM"/>
    <property type="match status" value="1"/>
</dbReference>
<dbReference type="NCBIfam" id="NF035944">
    <property type="entry name" value="PEPxxWA-CTERM"/>
    <property type="match status" value="1"/>
</dbReference>
<feature type="signal peptide" evidence="1">
    <location>
        <begin position="1"/>
        <end position="36"/>
    </location>
</feature>
<dbReference type="NCBIfam" id="TIGR02595">
    <property type="entry name" value="PEP_CTERM"/>
    <property type="match status" value="1"/>
</dbReference>
<feature type="chain" id="PRO_5015920653" evidence="1">
    <location>
        <begin position="37"/>
        <end position="278"/>
    </location>
</feature>
<proteinExistence type="predicted"/>
<evidence type="ECO:0000259" key="2">
    <source>
        <dbReference type="Pfam" id="PF07589"/>
    </source>
</evidence>
<accession>A0A2W5C3V6</accession>
<dbReference type="Proteomes" id="UP000249066">
    <property type="component" value="Unassembled WGS sequence"/>
</dbReference>
<dbReference type="EMBL" id="QFNN01000039">
    <property type="protein sequence ID" value="PZO89995.1"/>
    <property type="molecule type" value="Genomic_DNA"/>
</dbReference>
<protein>
    <submittedName>
        <fullName evidence="3">PEP-CTERM sorting domain-containing protein</fullName>
    </submittedName>
</protein>
<evidence type="ECO:0000313" key="3">
    <source>
        <dbReference type="EMBL" id="PZO89995.1"/>
    </source>
</evidence>
<keyword evidence="1" id="KW-0732">Signal</keyword>
<dbReference type="AlphaFoldDB" id="A0A2W5C3V6"/>
<evidence type="ECO:0000313" key="4">
    <source>
        <dbReference type="Proteomes" id="UP000249066"/>
    </source>
</evidence>
<organism evidence="3 4">
    <name type="scientific">Sphingomonas sanxanigenens</name>
    <dbReference type="NCBI Taxonomy" id="397260"/>
    <lineage>
        <taxon>Bacteria</taxon>
        <taxon>Pseudomonadati</taxon>
        <taxon>Pseudomonadota</taxon>
        <taxon>Alphaproteobacteria</taxon>
        <taxon>Sphingomonadales</taxon>
        <taxon>Sphingomonadaceae</taxon>
        <taxon>Sphingomonas</taxon>
    </lineage>
</organism>
<dbReference type="InterPro" id="IPR013424">
    <property type="entry name" value="Ice-binding_C"/>
</dbReference>
<feature type="domain" description="Ice-binding protein C-terminal" evidence="2">
    <location>
        <begin position="246"/>
        <end position="270"/>
    </location>
</feature>